<keyword evidence="2" id="KW-0732">Signal</keyword>
<evidence type="ECO:0000313" key="3">
    <source>
        <dbReference type="EMBL" id="OBZ79643.1"/>
    </source>
</evidence>
<dbReference type="Proteomes" id="UP000092993">
    <property type="component" value="Unassembled WGS sequence"/>
</dbReference>
<proteinExistence type="predicted"/>
<feature type="signal peptide" evidence="2">
    <location>
        <begin position="1"/>
        <end position="21"/>
    </location>
</feature>
<evidence type="ECO:0000256" key="1">
    <source>
        <dbReference type="SAM" id="MobiDB-lite"/>
    </source>
</evidence>
<dbReference type="OrthoDB" id="73901at2759"/>
<name>A0A1C7MS09_GRIFR</name>
<feature type="region of interest" description="Disordered" evidence="1">
    <location>
        <begin position="30"/>
        <end position="72"/>
    </location>
</feature>
<keyword evidence="4" id="KW-1185">Reference proteome</keyword>
<evidence type="ECO:0000256" key="2">
    <source>
        <dbReference type="SAM" id="SignalP"/>
    </source>
</evidence>
<comment type="caution">
    <text evidence="3">The sequence shown here is derived from an EMBL/GenBank/DDBJ whole genome shotgun (WGS) entry which is preliminary data.</text>
</comment>
<evidence type="ECO:0008006" key="5">
    <source>
        <dbReference type="Google" id="ProtNLM"/>
    </source>
</evidence>
<dbReference type="OMA" id="RLMYMLI"/>
<dbReference type="EMBL" id="LUGG01000001">
    <property type="protein sequence ID" value="OBZ79643.1"/>
    <property type="molecule type" value="Genomic_DNA"/>
</dbReference>
<reference evidence="3 4" key="1">
    <citation type="submission" date="2016-03" db="EMBL/GenBank/DDBJ databases">
        <title>Whole genome sequencing of Grifola frondosa 9006-11.</title>
        <authorList>
            <person name="Min B."/>
            <person name="Park H."/>
            <person name="Kim J.-G."/>
            <person name="Cho H."/>
            <person name="Oh Y.-L."/>
            <person name="Kong W.-S."/>
            <person name="Choi I.-G."/>
        </authorList>
    </citation>
    <scope>NUCLEOTIDE SEQUENCE [LARGE SCALE GENOMIC DNA]</scope>
    <source>
        <strain evidence="3 4">9006-11</strain>
    </source>
</reference>
<evidence type="ECO:0000313" key="4">
    <source>
        <dbReference type="Proteomes" id="UP000092993"/>
    </source>
</evidence>
<protein>
    <recommendedName>
        <fullName evidence="5">Secreted protein</fullName>
    </recommendedName>
</protein>
<feature type="compositionally biased region" description="Basic and acidic residues" evidence="1">
    <location>
        <begin position="36"/>
        <end position="56"/>
    </location>
</feature>
<accession>A0A1C7MS09</accession>
<sequence>MLIAMTFNIGLIVVAVTTLSAGQFAIELLDSPSPRIPDHENIKEPLLRSSTDDRTAVESYPLPARPRSRSKPQAIFIHPNESNIARADAVAEQLRLTSSPDSADDDMYPVQGGGWHPGHGRDAARELLGHC</sequence>
<organism evidence="3 4">
    <name type="scientific">Grifola frondosa</name>
    <name type="common">Maitake</name>
    <name type="synonym">Polyporus frondosus</name>
    <dbReference type="NCBI Taxonomy" id="5627"/>
    <lineage>
        <taxon>Eukaryota</taxon>
        <taxon>Fungi</taxon>
        <taxon>Dikarya</taxon>
        <taxon>Basidiomycota</taxon>
        <taxon>Agaricomycotina</taxon>
        <taxon>Agaricomycetes</taxon>
        <taxon>Polyporales</taxon>
        <taxon>Grifolaceae</taxon>
        <taxon>Grifola</taxon>
    </lineage>
</organism>
<gene>
    <name evidence="3" type="ORF">A0H81_01362</name>
</gene>
<dbReference type="AlphaFoldDB" id="A0A1C7MS09"/>
<feature type="chain" id="PRO_5008889289" description="Secreted protein" evidence="2">
    <location>
        <begin position="22"/>
        <end position="131"/>
    </location>
</feature>